<dbReference type="InterPro" id="IPR016186">
    <property type="entry name" value="C-type_lectin-like/link_sf"/>
</dbReference>
<keyword evidence="6" id="KW-1185">Reference proteome</keyword>
<evidence type="ECO:0000313" key="5">
    <source>
        <dbReference type="Ensembl" id="ENSTMTP00000015506.1"/>
    </source>
</evidence>
<dbReference type="GO" id="GO:0005886">
    <property type="term" value="C:plasma membrane"/>
    <property type="evidence" value="ECO:0007669"/>
    <property type="project" value="UniProtKB-SubCell"/>
</dbReference>
<feature type="compositionally biased region" description="Polar residues" evidence="3">
    <location>
        <begin position="11"/>
        <end position="23"/>
    </location>
</feature>
<dbReference type="Pfam" id="PF00059">
    <property type="entry name" value="Lectin_C"/>
    <property type="match status" value="1"/>
</dbReference>
<dbReference type="GO" id="GO:0030246">
    <property type="term" value="F:carbohydrate binding"/>
    <property type="evidence" value="ECO:0007669"/>
    <property type="project" value="UniProtKB-KW"/>
</dbReference>
<comment type="subcellular location">
    <subcellularLocation>
        <location evidence="1">Cell membrane</location>
        <topology evidence="1">Single-pass type II membrane protein</topology>
    </subcellularLocation>
</comment>
<dbReference type="InterPro" id="IPR001304">
    <property type="entry name" value="C-type_lectin-like"/>
</dbReference>
<dbReference type="Gene3D" id="3.10.100.10">
    <property type="entry name" value="Mannose-Binding Protein A, subunit A"/>
    <property type="match status" value="1"/>
</dbReference>
<feature type="region of interest" description="Disordered" evidence="3">
    <location>
        <begin position="1"/>
        <end position="24"/>
    </location>
</feature>
<reference evidence="5" key="2">
    <citation type="submission" date="2025-09" db="UniProtKB">
        <authorList>
            <consortium name="Ensembl"/>
        </authorList>
    </citation>
    <scope>IDENTIFICATION</scope>
</reference>
<evidence type="ECO:0000259" key="4">
    <source>
        <dbReference type="PROSITE" id="PS50041"/>
    </source>
</evidence>
<proteinExistence type="predicted"/>
<dbReference type="PANTHER" id="PTHR45710:SF35">
    <property type="entry name" value="C-TYPE LECTIN DOMAIN FAMILY 2 MEMBER D"/>
    <property type="match status" value="1"/>
</dbReference>
<evidence type="ECO:0000256" key="3">
    <source>
        <dbReference type="SAM" id="MobiDB-lite"/>
    </source>
</evidence>
<dbReference type="SUPFAM" id="SSF56436">
    <property type="entry name" value="C-type lectin-like"/>
    <property type="match status" value="1"/>
</dbReference>
<evidence type="ECO:0000256" key="2">
    <source>
        <dbReference type="ARBA" id="ARBA00022734"/>
    </source>
</evidence>
<feature type="domain" description="C-type lectin" evidence="4">
    <location>
        <begin position="103"/>
        <end position="202"/>
    </location>
</feature>
<dbReference type="SMART" id="SM00034">
    <property type="entry name" value="CLECT"/>
    <property type="match status" value="1"/>
</dbReference>
<dbReference type="GeneTree" id="ENSGT00940000155319"/>
<evidence type="ECO:0000313" key="6">
    <source>
        <dbReference type="Proteomes" id="UP000472274"/>
    </source>
</evidence>
<organism evidence="5 6">
    <name type="scientific">Terrapene triunguis</name>
    <name type="common">Three-toed box turtle</name>
    <dbReference type="NCBI Taxonomy" id="2587831"/>
    <lineage>
        <taxon>Eukaryota</taxon>
        <taxon>Metazoa</taxon>
        <taxon>Chordata</taxon>
        <taxon>Craniata</taxon>
        <taxon>Vertebrata</taxon>
        <taxon>Euteleostomi</taxon>
        <taxon>Archelosauria</taxon>
        <taxon>Testudinata</taxon>
        <taxon>Testudines</taxon>
        <taxon>Cryptodira</taxon>
        <taxon>Durocryptodira</taxon>
        <taxon>Testudinoidea</taxon>
        <taxon>Emydidae</taxon>
        <taxon>Terrapene</taxon>
    </lineage>
</organism>
<reference evidence="5" key="1">
    <citation type="submission" date="2025-08" db="UniProtKB">
        <authorList>
            <consortium name="Ensembl"/>
        </authorList>
    </citation>
    <scope>IDENTIFICATION</scope>
</reference>
<dbReference type="CDD" id="cd03593">
    <property type="entry name" value="CLECT_NK_receptors_like"/>
    <property type="match status" value="1"/>
</dbReference>
<dbReference type="PANTHER" id="PTHR45710">
    <property type="entry name" value="C-TYPE LECTIN DOMAIN-CONTAINING PROTEIN 180"/>
    <property type="match status" value="1"/>
</dbReference>
<dbReference type="InterPro" id="IPR016187">
    <property type="entry name" value="CTDL_fold"/>
</dbReference>
<dbReference type="InParanoid" id="A0A674J129"/>
<dbReference type="InterPro" id="IPR050828">
    <property type="entry name" value="C-type_lectin/matrix_domain"/>
</dbReference>
<dbReference type="AlphaFoldDB" id="A0A674J129"/>
<dbReference type="Ensembl" id="ENSTMTT00000016058.1">
    <property type="protein sequence ID" value="ENSTMTP00000015506.1"/>
    <property type="gene ID" value="ENSTMTG00000011323.1"/>
</dbReference>
<keyword evidence="2" id="KW-0430">Lectin</keyword>
<sequence>MGKAGNGALDQRTNQPQANNKNPFKQADLGLHLVRDRSQGQLIHWHRKVLPTIHIYQDTSLITAILLTSVKSPLESKLPPASTPVHLNAKFHAPCCLDGWVGYRGKCYYFSEAEGTWDSSQSFCSSLNASLAWIDTEKDLMFILRYKGVSEFWIGLKRVSAQTWQWSLGFLPIADLADRWAAALPLQPSNGQLRWKCFKDSWYFLKSSVRI</sequence>
<dbReference type="PROSITE" id="PS50041">
    <property type="entry name" value="C_TYPE_LECTIN_2"/>
    <property type="match status" value="1"/>
</dbReference>
<protein>
    <recommendedName>
        <fullName evidence="4">C-type lectin domain-containing protein</fullName>
    </recommendedName>
</protein>
<accession>A0A674J129</accession>
<evidence type="ECO:0000256" key="1">
    <source>
        <dbReference type="ARBA" id="ARBA00004401"/>
    </source>
</evidence>
<dbReference type="InterPro" id="IPR033992">
    <property type="entry name" value="NKR-like_CTLD"/>
</dbReference>
<dbReference type="Proteomes" id="UP000472274">
    <property type="component" value="Unplaced"/>
</dbReference>
<name>A0A674J129_9SAUR</name>